<name>A0A1S5RCR6_9CAUD</name>
<dbReference type="Proteomes" id="UP000222183">
    <property type="component" value="Segment"/>
</dbReference>
<dbReference type="EMBL" id="KX223815">
    <property type="protein sequence ID" value="ANO57965.1"/>
    <property type="molecule type" value="Genomic_DNA"/>
</dbReference>
<organism evidence="1 2">
    <name type="scientific">Lactobacillus phage P1</name>
    <dbReference type="NCBI Taxonomy" id="1846168"/>
    <lineage>
        <taxon>Viruses</taxon>
        <taxon>Duplodnaviria</taxon>
        <taxon>Heunggongvirae</taxon>
        <taxon>Uroviricota</taxon>
        <taxon>Caudoviricetes</taxon>
        <taxon>Tybeckvirinae</taxon>
        <taxon>Maenadvirus</taxon>
        <taxon>Maenadvirus P1</taxon>
    </lineage>
</organism>
<keyword evidence="2" id="KW-1185">Reference proteome</keyword>
<gene>
    <name evidence="1" type="ORF">LVP1_g036</name>
</gene>
<protein>
    <submittedName>
        <fullName evidence="1">Uncharacterized protein</fullName>
    </submittedName>
</protein>
<accession>A0A1S5RCR6</accession>
<sequence>MINRNEILAYSRSEHFKKRARQRFGISKSLMQPWLLNIVSHGTFSKTNQDGIWFLDVDEIRVVVDVHNRNLITVYSLHDCVWLAKRSNSEIVNKDVINEIIGGLTETFDRLLRKQNKKINEITKALNNLQQIHNITKRTDYYLAQEDEIEKVEMALAIELNNKQELVKITRNMFCKQ</sequence>
<reference evidence="1 2" key="1">
    <citation type="journal article" date="2016" name="J. Dairy Sci.">
        <title>Characterization and adsorption of Lactobacillus virulent phage P1.</title>
        <authorList>
            <person name="Chen X."/>
            <person name="Xi Y."/>
            <person name="Zhang H."/>
            <person name="Wang Z."/>
            <person name="Fan M."/>
            <person name="Liu Y."/>
            <person name="Wu W."/>
        </authorList>
    </citation>
    <scope>NUCLEOTIDE SEQUENCE [LARGE SCALE GENOMIC DNA]</scope>
</reference>
<proteinExistence type="predicted"/>
<evidence type="ECO:0000313" key="1">
    <source>
        <dbReference type="EMBL" id="ANO57965.1"/>
    </source>
</evidence>
<evidence type="ECO:0000313" key="2">
    <source>
        <dbReference type="Proteomes" id="UP000222183"/>
    </source>
</evidence>